<evidence type="ECO:0000256" key="3">
    <source>
        <dbReference type="SAM" id="Phobius"/>
    </source>
</evidence>
<evidence type="ECO:0000256" key="2">
    <source>
        <dbReference type="SAM" id="MobiDB-lite"/>
    </source>
</evidence>
<evidence type="ECO:0000256" key="1">
    <source>
        <dbReference type="SAM" id="Coils"/>
    </source>
</evidence>
<reference evidence="7" key="1">
    <citation type="submission" date="2014-06" db="EMBL/GenBank/DDBJ databases">
        <authorList>
            <person name="Berkman P.J."/>
        </authorList>
    </citation>
    <scope>NUCLEOTIDE SEQUENCE [LARGE SCALE GENOMIC DNA]</scope>
</reference>
<dbReference type="SUPFAM" id="SSF53448">
    <property type="entry name" value="Nucleotide-diphospho-sugar transferases"/>
    <property type="match status" value="1"/>
</dbReference>
<dbReference type="AlphaFoldDB" id="A0A0F7RY46"/>
<organism evidence="6 7">
    <name type="scientific">Sporisorium scitamineum</name>
    <dbReference type="NCBI Taxonomy" id="49012"/>
    <lineage>
        <taxon>Eukaryota</taxon>
        <taxon>Fungi</taxon>
        <taxon>Dikarya</taxon>
        <taxon>Basidiomycota</taxon>
        <taxon>Ustilaginomycotina</taxon>
        <taxon>Ustilaginomycetes</taxon>
        <taxon>Ustilaginales</taxon>
        <taxon>Ustilaginaceae</taxon>
        <taxon>Sporisorium</taxon>
    </lineage>
</organism>
<keyword evidence="3" id="KW-1133">Transmembrane helix</keyword>
<keyword evidence="1" id="KW-0175">Coiled coil</keyword>
<feature type="transmembrane region" description="Helical" evidence="3">
    <location>
        <begin position="774"/>
        <end position="794"/>
    </location>
</feature>
<feature type="domain" description="Glycosyltransferase 2-like" evidence="4">
    <location>
        <begin position="544"/>
        <end position="755"/>
    </location>
</feature>
<sequence length="928" mass="103209">MLGLLRKARGKDATEPTASDSGDKSSEPGHDEKLSGSSSVGSMQSLGYDQAWIDAREGYQVMAVYLYKACNGRGLFSENPDIASAVAIRYAKDQYVVCPAQDERVDTFCRAVAILNCEAAITITSPVVAAINSRIAPGTEQIPITPSQHIQVVDTMDQLAGARKAQNACFVRKERTAVIWCDKVEQLEQQAQDLEDEMIQFVWKSSYSTNSSNLVASSSSKSNLDSAMSEFNLNQAKYRSLTSSGGSTPKGSASGSDAGSSPGRNPFSANNSAFLQATGSDTMSTDAEKQETVKERQLCYQSPLLHGLAIALDIVLCFLFISKLFAASLLDGNWMRMSLAAATLGMFPVVMFFCDNVIGVIFQILGPIRQIHQNSRYYSGKALQRISGQLPHITIQMPVYKESLAGVLMPTIESVNKAISTYELQGGTASIIVSEDGMQLLSEQEQAIRHEYYEKNNIGWVARPGHGVDDYVRKGRFKKASNLNFTCRLSLAVEKMMAQERPVEKLDVWTEADETELYERCLAHCRPELHPLAQARGNIRIGDLVLLIDSDTRVPEDCLLDAASEMVQCPDVGVLQHCSGVMLVSDSYFEAGIAFFTRMVNFSISYTVAGGDVAPFMGHNAFLRWSAMQEASFVDPEDGITKVWSESHVSEDFDMALRLLMKGYITRWATYSNNGFEEGVSLSCDDELNRWQKYAFGCSELIFNPIWQWPYKGPLTKLFRTFLWSNAPVHYKFSACSYIFSYWGIAVSLPLTVGLYFLQGWFMPVLELAFLPPFSVWLSVMVVFFIGGNVANTIAKYRAKVDGLWNLAKDHMKWAGFLFIFFGGLSYHVMTALLSHPLGINMTWGATKKDLEDSNFFLEAPLIFKRFWKVLIIAVVSIGAVIMFQMPHLLPLQWQIQGFSIFFPLVLVSSLHLLYPIALNPALLRFSF</sequence>
<feature type="transmembrane region" description="Helical" evidence="3">
    <location>
        <begin position="740"/>
        <end position="762"/>
    </location>
</feature>
<feature type="domain" description="DUF7928" evidence="5">
    <location>
        <begin position="59"/>
        <end position="212"/>
    </location>
</feature>
<keyword evidence="7" id="KW-1185">Reference proteome</keyword>
<dbReference type="Proteomes" id="UP000242770">
    <property type="component" value="Unassembled WGS sequence"/>
</dbReference>
<keyword evidence="3" id="KW-0472">Membrane</keyword>
<feature type="transmembrane region" description="Helical" evidence="3">
    <location>
        <begin position="304"/>
        <end position="326"/>
    </location>
</feature>
<protein>
    <submittedName>
        <fullName evidence="6">Uncharacterized protein</fullName>
    </submittedName>
</protein>
<dbReference type="Pfam" id="PF25550">
    <property type="entry name" value="DUF7928"/>
    <property type="match status" value="1"/>
</dbReference>
<dbReference type="InterPro" id="IPR029044">
    <property type="entry name" value="Nucleotide-diphossugar_trans"/>
</dbReference>
<feature type="compositionally biased region" description="Polar residues" evidence="2">
    <location>
        <begin position="240"/>
        <end position="250"/>
    </location>
</feature>
<feature type="compositionally biased region" description="Basic and acidic residues" evidence="2">
    <location>
        <begin position="21"/>
        <end position="34"/>
    </location>
</feature>
<feature type="compositionally biased region" description="Low complexity" evidence="2">
    <location>
        <begin position="251"/>
        <end position="263"/>
    </location>
</feature>
<dbReference type="Gene3D" id="3.90.550.10">
    <property type="entry name" value="Spore Coat Polysaccharide Biosynthesis Protein SpsA, Chain A"/>
    <property type="match status" value="1"/>
</dbReference>
<feature type="transmembrane region" description="Helical" evidence="3">
    <location>
        <begin position="346"/>
        <end position="366"/>
    </location>
</feature>
<feature type="coiled-coil region" evidence="1">
    <location>
        <begin position="177"/>
        <end position="204"/>
    </location>
</feature>
<name>A0A0F7RY46_9BASI</name>
<keyword evidence="3" id="KW-0812">Transmembrane</keyword>
<dbReference type="PANTHER" id="PTHR35408:SF3">
    <property type="entry name" value="GLYCOSYLTRANSFERASE 2-LIKE DOMAIN-CONTAINING PROTEIN"/>
    <property type="match status" value="1"/>
</dbReference>
<evidence type="ECO:0000313" key="6">
    <source>
        <dbReference type="EMBL" id="CDS00278.1"/>
    </source>
</evidence>
<dbReference type="EMBL" id="CCFA01002331">
    <property type="protein sequence ID" value="CDS00278.1"/>
    <property type="molecule type" value="Genomic_DNA"/>
</dbReference>
<dbReference type="Pfam" id="PF13632">
    <property type="entry name" value="Glyco_trans_2_3"/>
    <property type="match status" value="1"/>
</dbReference>
<feature type="transmembrane region" description="Helical" evidence="3">
    <location>
        <begin position="867"/>
        <end position="886"/>
    </location>
</feature>
<feature type="region of interest" description="Disordered" evidence="2">
    <location>
        <begin position="240"/>
        <end position="264"/>
    </location>
</feature>
<feature type="transmembrane region" description="Helical" evidence="3">
    <location>
        <begin position="814"/>
        <end position="834"/>
    </location>
</feature>
<dbReference type="STRING" id="49012.A0A0F7RY46"/>
<evidence type="ECO:0000259" key="4">
    <source>
        <dbReference type="Pfam" id="PF13632"/>
    </source>
</evidence>
<dbReference type="InterPro" id="IPR001173">
    <property type="entry name" value="Glyco_trans_2-like"/>
</dbReference>
<feature type="transmembrane region" description="Helical" evidence="3">
    <location>
        <begin position="898"/>
        <end position="918"/>
    </location>
</feature>
<feature type="region of interest" description="Disordered" evidence="2">
    <location>
        <begin position="1"/>
        <end position="41"/>
    </location>
</feature>
<dbReference type="InterPro" id="IPR057688">
    <property type="entry name" value="DUF7928"/>
</dbReference>
<evidence type="ECO:0000259" key="5">
    <source>
        <dbReference type="Pfam" id="PF25550"/>
    </source>
</evidence>
<dbReference type="PANTHER" id="PTHR35408">
    <property type="entry name" value="CHROMOSOME 15, WHOLE GENOME SHOTGUN SEQUENCE"/>
    <property type="match status" value="1"/>
</dbReference>
<proteinExistence type="predicted"/>
<accession>A0A0F7RY46</accession>
<gene>
    <name evidence="6" type="primary">SSCI39570.1</name>
</gene>
<evidence type="ECO:0000313" key="7">
    <source>
        <dbReference type="Proteomes" id="UP000242770"/>
    </source>
</evidence>